<evidence type="ECO:0000313" key="6">
    <source>
        <dbReference type="Proteomes" id="UP001429580"/>
    </source>
</evidence>
<keyword evidence="2" id="KW-0808">Transferase</keyword>
<dbReference type="EMBL" id="JAASQI010000007">
    <property type="protein sequence ID" value="NIJ59279.1"/>
    <property type="molecule type" value="Genomic_DNA"/>
</dbReference>
<sequence length="209" mass="22692">MSRDFEAMQADAARYWEERYRAASPRTSGKPGKALQRFAGSLPTGSALELGCGKGDDAVWLAGRGWSVVAVEISRTALDYAAANAERAGVSDRIAFEQHDLSRTFPDGTFDLVAVSFLAAFPRDGVFRRAAQAVATGGHLLIIDHGSRSPWSSAPADWRFLTAAETLETLDLDERNWAPVHVDALDREATGPDGEIATVRDSVIFLKRL</sequence>
<organism evidence="5 6">
    <name type="scientific">Pseudochelatococcus lubricantis</name>
    <dbReference type="NCBI Taxonomy" id="1538102"/>
    <lineage>
        <taxon>Bacteria</taxon>
        <taxon>Pseudomonadati</taxon>
        <taxon>Pseudomonadota</taxon>
        <taxon>Alphaproteobacteria</taxon>
        <taxon>Hyphomicrobiales</taxon>
        <taxon>Chelatococcaceae</taxon>
        <taxon>Pseudochelatococcus</taxon>
    </lineage>
</organism>
<gene>
    <name evidence="5" type="ORF">FHS82_003134</name>
</gene>
<accession>A0ABX0V415</accession>
<dbReference type="CDD" id="cd02440">
    <property type="entry name" value="AdoMet_MTases"/>
    <property type="match status" value="1"/>
</dbReference>
<keyword evidence="6" id="KW-1185">Reference proteome</keyword>
<keyword evidence="3" id="KW-0949">S-adenosyl-L-methionine</keyword>
<evidence type="ECO:0000256" key="3">
    <source>
        <dbReference type="ARBA" id="ARBA00022691"/>
    </source>
</evidence>
<dbReference type="PANTHER" id="PTHR43464">
    <property type="entry name" value="METHYLTRANSFERASE"/>
    <property type="match status" value="1"/>
</dbReference>
<comment type="caution">
    <text evidence="5">The sequence shown here is derived from an EMBL/GenBank/DDBJ whole genome shotgun (WGS) entry which is preliminary data.</text>
</comment>
<dbReference type="InterPro" id="IPR041698">
    <property type="entry name" value="Methyltransf_25"/>
</dbReference>
<dbReference type="GO" id="GO:0008168">
    <property type="term" value="F:methyltransferase activity"/>
    <property type="evidence" value="ECO:0007669"/>
    <property type="project" value="UniProtKB-KW"/>
</dbReference>
<evidence type="ECO:0000259" key="4">
    <source>
        <dbReference type="Pfam" id="PF13649"/>
    </source>
</evidence>
<evidence type="ECO:0000256" key="2">
    <source>
        <dbReference type="ARBA" id="ARBA00022679"/>
    </source>
</evidence>
<feature type="domain" description="Methyltransferase" evidence="4">
    <location>
        <begin position="48"/>
        <end position="138"/>
    </location>
</feature>
<dbReference type="GO" id="GO:0032259">
    <property type="term" value="P:methylation"/>
    <property type="evidence" value="ECO:0007669"/>
    <property type="project" value="UniProtKB-KW"/>
</dbReference>
<evidence type="ECO:0000256" key="1">
    <source>
        <dbReference type="ARBA" id="ARBA00022603"/>
    </source>
</evidence>
<dbReference type="PANTHER" id="PTHR43464:SF19">
    <property type="entry name" value="UBIQUINONE BIOSYNTHESIS O-METHYLTRANSFERASE, MITOCHONDRIAL"/>
    <property type="match status" value="1"/>
</dbReference>
<protein>
    <submittedName>
        <fullName evidence="5">SAM-dependent methyltransferase</fullName>
    </submittedName>
</protein>
<dbReference type="RefSeq" id="WP_246225365.1">
    <property type="nucleotide sequence ID" value="NZ_JAASQI010000007.1"/>
</dbReference>
<dbReference type="Proteomes" id="UP001429580">
    <property type="component" value="Unassembled WGS sequence"/>
</dbReference>
<dbReference type="Pfam" id="PF13649">
    <property type="entry name" value="Methyltransf_25"/>
    <property type="match status" value="1"/>
</dbReference>
<keyword evidence="1 5" id="KW-0489">Methyltransferase</keyword>
<dbReference type="Gene3D" id="3.40.50.150">
    <property type="entry name" value="Vaccinia Virus protein VP39"/>
    <property type="match status" value="1"/>
</dbReference>
<proteinExistence type="predicted"/>
<name>A0ABX0V415_9HYPH</name>
<reference evidence="5 6" key="1">
    <citation type="submission" date="2020-03" db="EMBL/GenBank/DDBJ databases">
        <title>Genomic Encyclopedia of Type Strains, Phase IV (KMG-IV): sequencing the most valuable type-strain genomes for metagenomic binning, comparative biology and taxonomic classification.</title>
        <authorList>
            <person name="Goeker M."/>
        </authorList>
    </citation>
    <scope>NUCLEOTIDE SEQUENCE [LARGE SCALE GENOMIC DNA]</scope>
    <source>
        <strain evidence="5 6">DSM 103870</strain>
    </source>
</reference>
<evidence type="ECO:0000313" key="5">
    <source>
        <dbReference type="EMBL" id="NIJ59279.1"/>
    </source>
</evidence>
<dbReference type="InterPro" id="IPR029063">
    <property type="entry name" value="SAM-dependent_MTases_sf"/>
</dbReference>
<dbReference type="SUPFAM" id="SSF53335">
    <property type="entry name" value="S-adenosyl-L-methionine-dependent methyltransferases"/>
    <property type="match status" value="1"/>
</dbReference>